<dbReference type="EMBL" id="FNKO01000001">
    <property type="protein sequence ID" value="SDQ14506.1"/>
    <property type="molecule type" value="Genomic_DNA"/>
</dbReference>
<evidence type="ECO:0000313" key="2">
    <source>
        <dbReference type="EMBL" id="SDQ14506.1"/>
    </source>
</evidence>
<dbReference type="AlphaFoldDB" id="A0A1H0YHX8"/>
<reference evidence="3" key="1">
    <citation type="submission" date="2016-10" db="EMBL/GenBank/DDBJ databases">
        <authorList>
            <person name="Varghese N."/>
            <person name="Submissions S."/>
        </authorList>
    </citation>
    <scope>NUCLEOTIDE SEQUENCE [LARGE SCALE GENOMIC DNA]</scope>
    <source>
        <strain evidence="3">DSM 45459</strain>
    </source>
</reference>
<keyword evidence="3" id="KW-1185">Reference proteome</keyword>
<dbReference type="Proteomes" id="UP000199301">
    <property type="component" value="Unassembled WGS sequence"/>
</dbReference>
<dbReference type="OrthoDB" id="5189750at2"/>
<organism evidence="2 3">
    <name type="scientific">Actinopolyspora saharensis</name>
    <dbReference type="NCBI Taxonomy" id="995062"/>
    <lineage>
        <taxon>Bacteria</taxon>
        <taxon>Bacillati</taxon>
        <taxon>Actinomycetota</taxon>
        <taxon>Actinomycetes</taxon>
        <taxon>Actinopolysporales</taxon>
        <taxon>Actinopolysporaceae</taxon>
        <taxon>Actinopolyspora</taxon>
    </lineage>
</organism>
<accession>A0A1H0YHX8</accession>
<gene>
    <name evidence="2" type="ORF">SAMN04489718_0455</name>
</gene>
<name>A0A1H0YHX8_9ACTN</name>
<evidence type="ECO:0000256" key="1">
    <source>
        <dbReference type="SAM" id="MobiDB-lite"/>
    </source>
</evidence>
<proteinExistence type="predicted"/>
<dbReference type="RefSeq" id="WP_092520708.1">
    <property type="nucleotide sequence ID" value="NZ_FNKO01000001.1"/>
</dbReference>
<feature type="region of interest" description="Disordered" evidence="1">
    <location>
        <begin position="1"/>
        <end position="39"/>
    </location>
</feature>
<sequence>MSMPLDELTAETACPSRTGRGAHYPRFRDGTPVTMPGAFTSPMRREVVLLSLCGTAHLRTPPRDREPPRQVCSLCQRARAEAVDIAPTA</sequence>
<evidence type="ECO:0000313" key="3">
    <source>
        <dbReference type="Proteomes" id="UP000199301"/>
    </source>
</evidence>
<protein>
    <submittedName>
        <fullName evidence="2">Uncharacterized protein</fullName>
    </submittedName>
</protein>